<sequence>MFQWKRMRQYKVYRKLIVSYILLVTLTVSLVCSLLFYVFSSNAVKEKDRQAKTLLTQISYASDVVNNQIINIGNEMINDHTVISYFNEDDDKIRNYEIFRQLSKIQAIYPFIKSIGIYKPANGSLLDTAGIPVDTEALAQNTKKYMSFYPRKVTVEGANGNMPYSLITFVLYPDFSMTSPSKSVIYMNMDEQYILNTIRNISKIDHDVNTFVMNTQGQVLSHTDSSLFLQDLSGESYIKRILSEQQDEHSFIAEIENQKQLVTYVKSEGLNWYFVSVNPYNQIVANIIELRNITLLTGLLLVLVGFVISLYLTRTIHNPIKSLIGGVAQVNESAGTYSKLDEYQILADAFSQYKENEESMKFNLHKSSRAIKETYLLHLFKGSMAETFAPEEWIQRIEDELAGPFYAVVVFKIDNFAKFKEREDLKDQALIRFAICNIAQEIMQQRGQADLLVTEENEIAMLKPYAKEETQRELPAVVADIQSVVKSYFKLSISAGIGDTVGARGAVHLSYKSAQQYVKFRLFYGHECILDAKRTKQHFMVTVKYPYALEKQLTEAVMLCNEAAIKKKLGEFVQHLSAGTYYQGVNYCSQLMISLFKHFEQTRSLPETNFNQYLEKISEIHSSETIEDITQIITDFLFKVCAALEEKNNHANAQKYKSLIEEVQKYIRKQYTNPGLSLEVVADVVGLSPGYLGKLFKGNTQMSFNEYVNKVRLEKAKELLSTTSEPASRICETVGIYNVTYFSTLFKKNFSMTPSQYREWAAGRRSSGEPE</sequence>
<name>A0A916K3G2_9BACL</name>
<evidence type="ECO:0000259" key="3">
    <source>
        <dbReference type="PROSITE" id="PS01124"/>
    </source>
</evidence>
<dbReference type="PROSITE" id="PS01124">
    <property type="entry name" value="HTH_ARAC_FAMILY_2"/>
    <property type="match status" value="1"/>
</dbReference>
<dbReference type="EMBL" id="CAJVAS010000009">
    <property type="protein sequence ID" value="CAG7623243.1"/>
    <property type="molecule type" value="Genomic_DNA"/>
</dbReference>
<dbReference type="Pfam" id="PF12833">
    <property type="entry name" value="HTH_18"/>
    <property type="match status" value="1"/>
</dbReference>
<organism evidence="4 5">
    <name type="scientific">Paenibacillus solanacearum</name>
    <dbReference type="NCBI Taxonomy" id="2048548"/>
    <lineage>
        <taxon>Bacteria</taxon>
        <taxon>Bacillati</taxon>
        <taxon>Bacillota</taxon>
        <taxon>Bacilli</taxon>
        <taxon>Bacillales</taxon>
        <taxon>Paenibacillaceae</taxon>
        <taxon>Paenibacillus</taxon>
    </lineage>
</organism>
<evidence type="ECO:0000313" key="5">
    <source>
        <dbReference type="Proteomes" id="UP000693672"/>
    </source>
</evidence>
<keyword evidence="2" id="KW-0812">Transmembrane</keyword>
<dbReference type="AlphaFoldDB" id="A0A916K3G2"/>
<accession>A0A916K3G2</accession>
<keyword evidence="2" id="KW-1133">Transmembrane helix</keyword>
<reference evidence="4" key="1">
    <citation type="submission" date="2021-06" db="EMBL/GenBank/DDBJ databases">
        <authorList>
            <person name="Criscuolo A."/>
        </authorList>
    </citation>
    <scope>NUCLEOTIDE SEQUENCE</scope>
    <source>
        <strain evidence="4">CIP111600</strain>
    </source>
</reference>
<dbReference type="GO" id="GO:0043565">
    <property type="term" value="F:sequence-specific DNA binding"/>
    <property type="evidence" value="ECO:0007669"/>
    <property type="project" value="InterPro"/>
</dbReference>
<dbReference type="RefSeq" id="WP_218092283.1">
    <property type="nucleotide sequence ID" value="NZ_CAJVAS010000009.1"/>
</dbReference>
<feature type="domain" description="HTH araC/xylS-type" evidence="3">
    <location>
        <begin position="661"/>
        <end position="760"/>
    </location>
</feature>
<dbReference type="SMART" id="SM00342">
    <property type="entry name" value="HTH_ARAC"/>
    <property type="match status" value="1"/>
</dbReference>
<dbReference type="Pfam" id="PF17853">
    <property type="entry name" value="GGDEF_2"/>
    <property type="match status" value="1"/>
</dbReference>
<dbReference type="InterPro" id="IPR018060">
    <property type="entry name" value="HTH_AraC"/>
</dbReference>
<evidence type="ECO:0000256" key="1">
    <source>
        <dbReference type="ARBA" id="ARBA00023125"/>
    </source>
</evidence>
<dbReference type="InterPro" id="IPR041522">
    <property type="entry name" value="CdaR_GGDEF"/>
</dbReference>
<dbReference type="Proteomes" id="UP000693672">
    <property type="component" value="Unassembled WGS sequence"/>
</dbReference>
<dbReference type="GO" id="GO:0003700">
    <property type="term" value="F:DNA-binding transcription factor activity"/>
    <property type="evidence" value="ECO:0007669"/>
    <property type="project" value="InterPro"/>
</dbReference>
<protein>
    <submittedName>
        <fullName evidence="4">HTH-type transcriptional regulator YesS</fullName>
    </submittedName>
</protein>
<keyword evidence="5" id="KW-1185">Reference proteome</keyword>
<keyword evidence="1" id="KW-0238">DNA-binding</keyword>
<keyword evidence="2" id="KW-0472">Membrane</keyword>
<evidence type="ECO:0000256" key="2">
    <source>
        <dbReference type="SAM" id="Phobius"/>
    </source>
</evidence>
<gene>
    <name evidence="4" type="primary">yesS_6</name>
    <name evidence="4" type="ORF">PAESOLCIP111_02499</name>
</gene>
<evidence type="ECO:0000313" key="4">
    <source>
        <dbReference type="EMBL" id="CAG7623243.1"/>
    </source>
</evidence>
<proteinExistence type="predicted"/>
<comment type="caution">
    <text evidence="4">The sequence shown here is derived from an EMBL/GenBank/DDBJ whole genome shotgun (WGS) entry which is preliminary data.</text>
</comment>
<feature type="transmembrane region" description="Helical" evidence="2">
    <location>
        <begin position="20"/>
        <end position="39"/>
    </location>
</feature>
<dbReference type="PANTHER" id="PTHR43280">
    <property type="entry name" value="ARAC-FAMILY TRANSCRIPTIONAL REGULATOR"/>
    <property type="match status" value="1"/>
</dbReference>
<dbReference type="PANTHER" id="PTHR43280:SF2">
    <property type="entry name" value="HTH-TYPE TRANSCRIPTIONAL REGULATOR EXSA"/>
    <property type="match status" value="1"/>
</dbReference>